<sequence>MATTFKLAKCSEIMDRLSLLPDEILSENILSHLPTKEAVRTSTLAHRWRFLWSCIPGLDLDFNSSEKVAACSHHSRKEIFRKGGKAASDYVKWVDQVVRTCSRSSTALRHFCICFRLDKSFSHEIDSWRIFSLGKGVEVLELDFCVEEYMDDGPRYALPSIQPHLFPKLRLLKSLYLGGLSINNDSLERLLLECQFLERLQLRSVTSLTELQSLHLSMRSWHMVHNWLPHLPDLSGLKHLKLTLDGLDWTNEQIRRAQNLHGMASLIKAAPRVQRLTLMLVLQLHPELNIREEEFANLNLQFLRVIEIVGFNGREVESELAVQSSKGAPSLEKLIIDLRYPPLRGRISGEYGCCSGSKIEEWRRSALEIKQRLPSKVELVII</sequence>
<protein>
    <submittedName>
        <fullName evidence="3 4">F-box/FBD/LRR-repeat protein At4g00315 isoform X1</fullName>
    </submittedName>
</protein>
<dbReference type="InterPro" id="IPR036047">
    <property type="entry name" value="F-box-like_dom_sf"/>
</dbReference>
<dbReference type="Pfam" id="PF00646">
    <property type="entry name" value="F-box"/>
    <property type="match status" value="1"/>
</dbReference>
<dbReference type="PANTHER" id="PTHR34145">
    <property type="entry name" value="OS02G0105600 PROTEIN"/>
    <property type="match status" value="1"/>
</dbReference>
<dbReference type="SUPFAM" id="SSF52047">
    <property type="entry name" value="RNI-like"/>
    <property type="match status" value="1"/>
</dbReference>
<dbReference type="Proteomes" id="UP000515151">
    <property type="component" value="Chromosome 2"/>
</dbReference>
<dbReference type="AlphaFoldDB" id="A0A6P8CKX7"/>
<dbReference type="SUPFAM" id="SSF81383">
    <property type="entry name" value="F-box domain"/>
    <property type="match status" value="1"/>
</dbReference>
<keyword evidence="2" id="KW-1185">Reference proteome</keyword>
<reference evidence="3 4" key="2">
    <citation type="submission" date="2025-04" db="UniProtKB">
        <authorList>
            <consortium name="RefSeq"/>
        </authorList>
    </citation>
    <scope>IDENTIFICATION</scope>
    <source>
        <tissue evidence="3 4">Leaf</tissue>
    </source>
</reference>
<evidence type="ECO:0000313" key="3">
    <source>
        <dbReference type="RefSeq" id="XP_031384005.1"/>
    </source>
</evidence>
<feature type="domain" description="F-box" evidence="1">
    <location>
        <begin position="17"/>
        <end position="53"/>
    </location>
</feature>
<dbReference type="PANTHER" id="PTHR34145:SF28">
    <property type="entry name" value="F-BOX DOMAIN-CONTAINING PROTEIN"/>
    <property type="match status" value="1"/>
</dbReference>
<evidence type="ECO:0000313" key="2">
    <source>
        <dbReference type="Proteomes" id="UP000515151"/>
    </source>
</evidence>
<dbReference type="RefSeq" id="XP_031384006.1">
    <property type="nucleotide sequence ID" value="XM_031528146.1"/>
</dbReference>
<dbReference type="RefSeq" id="XP_031384005.1">
    <property type="nucleotide sequence ID" value="XM_031528145.1"/>
</dbReference>
<accession>A0A6P8CKX7</accession>
<reference evidence="2" key="1">
    <citation type="journal article" date="2020" name="Plant Biotechnol. J.">
        <title>The pomegranate (Punica granatum L.) draft genome dissects genetic divergence between soft- and hard-seeded cultivars.</title>
        <authorList>
            <person name="Luo X."/>
            <person name="Li H."/>
            <person name="Wu Z."/>
            <person name="Yao W."/>
            <person name="Zhao P."/>
            <person name="Cao D."/>
            <person name="Yu H."/>
            <person name="Li K."/>
            <person name="Poudel K."/>
            <person name="Zhao D."/>
            <person name="Zhang F."/>
            <person name="Xia X."/>
            <person name="Chen L."/>
            <person name="Wang Q."/>
            <person name="Jing D."/>
            <person name="Cao S."/>
        </authorList>
    </citation>
    <scope>NUCLEOTIDE SEQUENCE [LARGE SCALE GENOMIC DNA]</scope>
</reference>
<dbReference type="Gene3D" id="3.80.10.10">
    <property type="entry name" value="Ribonuclease Inhibitor"/>
    <property type="match status" value="1"/>
</dbReference>
<dbReference type="OrthoDB" id="613853at2759"/>
<name>A0A6P8CKX7_PUNGR</name>
<dbReference type="InterPro" id="IPR053772">
    <property type="entry name" value="At1g61320/At1g61330-like"/>
</dbReference>
<gene>
    <name evidence="3 4" type="primary">LOC116197881</name>
</gene>
<proteinExistence type="predicted"/>
<evidence type="ECO:0000259" key="1">
    <source>
        <dbReference type="Pfam" id="PF00646"/>
    </source>
</evidence>
<dbReference type="InterPro" id="IPR032675">
    <property type="entry name" value="LRR_dom_sf"/>
</dbReference>
<organism evidence="2 3">
    <name type="scientific">Punica granatum</name>
    <name type="common">Pomegranate</name>
    <dbReference type="NCBI Taxonomy" id="22663"/>
    <lineage>
        <taxon>Eukaryota</taxon>
        <taxon>Viridiplantae</taxon>
        <taxon>Streptophyta</taxon>
        <taxon>Embryophyta</taxon>
        <taxon>Tracheophyta</taxon>
        <taxon>Spermatophyta</taxon>
        <taxon>Magnoliopsida</taxon>
        <taxon>eudicotyledons</taxon>
        <taxon>Gunneridae</taxon>
        <taxon>Pentapetalae</taxon>
        <taxon>rosids</taxon>
        <taxon>malvids</taxon>
        <taxon>Myrtales</taxon>
        <taxon>Lythraceae</taxon>
        <taxon>Punica</taxon>
    </lineage>
</organism>
<dbReference type="GeneID" id="116197881"/>
<dbReference type="InterPro" id="IPR001810">
    <property type="entry name" value="F-box_dom"/>
</dbReference>
<evidence type="ECO:0000313" key="4">
    <source>
        <dbReference type="RefSeq" id="XP_031384006.1"/>
    </source>
</evidence>